<dbReference type="RefSeq" id="WP_153651187.1">
    <property type="nucleotide sequence ID" value="NZ_CP045736.1"/>
</dbReference>
<dbReference type="EMBL" id="CP045736">
    <property type="protein sequence ID" value="QGG39913.1"/>
    <property type="molecule type" value="Genomic_DNA"/>
</dbReference>
<evidence type="ECO:0000313" key="2">
    <source>
        <dbReference type="EMBL" id="QGG39913.1"/>
    </source>
</evidence>
<name>A0A5Q2MDH8_9ACTN</name>
<dbReference type="Proteomes" id="UP000392064">
    <property type="component" value="Plasmid p001"/>
</dbReference>
<dbReference type="KEGG" id="aef:GEV26_00155"/>
<organism evidence="2 3">
    <name type="scientific">Aeromicrobium yanjiei</name>
    <dbReference type="NCBI Taxonomy" id="2662028"/>
    <lineage>
        <taxon>Bacteria</taxon>
        <taxon>Bacillati</taxon>
        <taxon>Actinomycetota</taxon>
        <taxon>Actinomycetes</taxon>
        <taxon>Propionibacteriales</taxon>
        <taxon>Nocardioidaceae</taxon>
        <taxon>Aeromicrobium</taxon>
    </lineage>
</organism>
<proteinExistence type="predicted"/>
<keyword evidence="3" id="KW-1185">Reference proteome</keyword>
<accession>A0A5Q2MDH8</accession>
<geneLocation type="plasmid" evidence="2 3">
    <name>p001</name>
</geneLocation>
<evidence type="ECO:0000313" key="3">
    <source>
        <dbReference type="Proteomes" id="UP000392064"/>
    </source>
</evidence>
<reference evidence="2 3" key="1">
    <citation type="submission" date="2019-11" db="EMBL/GenBank/DDBJ databases">
        <authorList>
            <person name="Li J."/>
        </authorList>
    </citation>
    <scope>NUCLEOTIDE SEQUENCE [LARGE SCALE GENOMIC DNA]</scope>
    <source>
        <strain evidence="2 3">MF47</strain>
        <plasmid evidence="2 3">p001</plasmid>
    </source>
</reference>
<evidence type="ECO:0000256" key="1">
    <source>
        <dbReference type="SAM" id="MobiDB-lite"/>
    </source>
</evidence>
<gene>
    <name evidence="2" type="ORF">GEV26_00155</name>
</gene>
<keyword evidence="2" id="KW-0614">Plasmid</keyword>
<sequence>MSGCTSGDSDSDNPRTGATPPPASPVATWDQQSHTAAELAANKLLMTWSRPTMAYEQWWAELKPLLSPEGQQKYAYTDPINIPKLKITGAGVESNNDNPHVVTITFPTTGGKFGVDLSRTSIPGRWVAENIIFPGDYSRLQ</sequence>
<protein>
    <submittedName>
        <fullName evidence="2">Uncharacterized protein</fullName>
    </submittedName>
</protein>
<dbReference type="AlphaFoldDB" id="A0A5Q2MDH8"/>
<feature type="region of interest" description="Disordered" evidence="1">
    <location>
        <begin position="1"/>
        <end position="33"/>
    </location>
</feature>